<reference evidence="1 2" key="1">
    <citation type="submission" date="2021-01" db="EMBL/GenBank/DDBJ databases">
        <title>Whole genome shotgun sequence of Planotetraspora phitsanulokensis NBRC 104273.</title>
        <authorList>
            <person name="Komaki H."/>
            <person name="Tamura T."/>
        </authorList>
    </citation>
    <scope>NUCLEOTIDE SEQUENCE [LARGE SCALE GENOMIC DNA]</scope>
    <source>
        <strain evidence="1 2">NBRC 104273</strain>
    </source>
</reference>
<dbReference type="EMBL" id="BOOP01000013">
    <property type="protein sequence ID" value="GII38184.1"/>
    <property type="molecule type" value="Genomic_DNA"/>
</dbReference>
<evidence type="ECO:0000313" key="1">
    <source>
        <dbReference type="EMBL" id="GII38184.1"/>
    </source>
</evidence>
<evidence type="ECO:0000313" key="2">
    <source>
        <dbReference type="Proteomes" id="UP000622547"/>
    </source>
</evidence>
<organism evidence="1 2">
    <name type="scientific">Planotetraspora phitsanulokensis</name>
    <dbReference type="NCBI Taxonomy" id="575192"/>
    <lineage>
        <taxon>Bacteria</taxon>
        <taxon>Bacillati</taxon>
        <taxon>Actinomycetota</taxon>
        <taxon>Actinomycetes</taxon>
        <taxon>Streptosporangiales</taxon>
        <taxon>Streptosporangiaceae</taxon>
        <taxon>Planotetraspora</taxon>
    </lineage>
</organism>
<accession>A0A8J3U4B0</accession>
<keyword evidence="2" id="KW-1185">Reference proteome</keyword>
<dbReference type="AlphaFoldDB" id="A0A8J3U4B0"/>
<gene>
    <name evidence="1" type="ORF">Pph01_31870</name>
</gene>
<comment type="caution">
    <text evidence="1">The sequence shown here is derived from an EMBL/GenBank/DDBJ whole genome shotgun (WGS) entry which is preliminary data.</text>
</comment>
<name>A0A8J3U4B0_9ACTN</name>
<protein>
    <submittedName>
        <fullName evidence="1">Uncharacterized protein</fullName>
    </submittedName>
</protein>
<sequence length="56" mass="5970">MAARHACTAVTSPVYAADRLTLVLMERMGHDSVRAALTYQHGTTAEPEIPLASTEG</sequence>
<proteinExistence type="predicted"/>
<dbReference type="Proteomes" id="UP000622547">
    <property type="component" value="Unassembled WGS sequence"/>
</dbReference>